<accession>A0A1M4U6E7</accession>
<dbReference type="GO" id="GO:0042626">
    <property type="term" value="F:ATPase-coupled transmembrane transporter activity"/>
    <property type="evidence" value="ECO:0007669"/>
    <property type="project" value="TreeGrafter"/>
</dbReference>
<dbReference type="PANTHER" id="PTHR43553">
    <property type="entry name" value="HEAVY METAL TRANSPORTER"/>
    <property type="match status" value="1"/>
</dbReference>
<evidence type="ECO:0000256" key="1">
    <source>
        <dbReference type="ARBA" id="ARBA00004202"/>
    </source>
</evidence>
<keyword evidence="6 10" id="KW-0067">ATP-binding</keyword>
<evidence type="ECO:0000256" key="6">
    <source>
        <dbReference type="ARBA" id="ARBA00022840"/>
    </source>
</evidence>
<evidence type="ECO:0000313" key="12">
    <source>
        <dbReference type="EMBL" id="SHE52214.1"/>
    </source>
</evidence>
<evidence type="ECO:0000313" key="13">
    <source>
        <dbReference type="Proteomes" id="UP000184148"/>
    </source>
</evidence>
<sequence length="271" mass="30056">MEPAIEVTKLSFSYKDGTRALDRCSVTVERGTKVAILGPNGSGKSTLLLHFNGIHLVQQGTVRVLGKTVNQHNEQWLRSKVGLVFQDPDDQIFSGTVWEDVAFGPVNQGLRGEELEAKVRQALRFVNMEQYGHKVPYHLSYGQKKRVAIAGVLAMDPDIIVLDEPVAFLDPAGKRALFELLNRLNRQGKTIVTATHDVDLAARWADKVIILCRGRVLTQGEPALLTDKTIVQEAELELPTVTEIFAPFPDLCQPKTPVTVEEARSIIKQLL</sequence>
<dbReference type="Gene3D" id="3.40.50.300">
    <property type="entry name" value="P-loop containing nucleotide triphosphate hydrolases"/>
    <property type="match status" value="1"/>
</dbReference>
<dbReference type="GO" id="GO:0005524">
    <property type="term" value="F:ATP binding"/>
    <property type="evidence" value="ECO:0007669"/>
    <property type="project" value="UniProtKB-UniRule"/>
</dbReference>
<keyword evidence="4 10" id="KW-1003">Cell membrane</keyword>
<evidence type="ECO:0000256" key="10">
    <source>
        <dbReference type="RuleBase" id="RU364103"/>
    </source>
</evidence>
<dbReference type="Proteomes" id="UP000184148">
    <property type="component" value="Unassembled WGS sequence"/>
</dbReference>
<evidence type="ECO:0000256" key="2">
    <source>
        <dbReference type="ARBA" id="ARBA00005417"/>
    </source>
</evidence>
<keyword evidence="8 10" id="KW-0472">Membrane</keyword>
<comment type="similarity">
    <text evidence="2 10">Belongs to the ABC transporter superfamily.</text>
</comment>
<evidence type="ECO:0000256" key="3">
    <source>
        <dbReference type="ARBA" id="ARBA00022448"/>
    </source>
</evidence>
<dbReference type="RefSeq" id="WP_073235477.1">
    <property type="nucleotide sequence ID" value="NZ_FQUY01000002.1"/>
</dbReference>
<keyword evidence="13" id="KW-1185">Reference proteome</keyword>
<keyword evidence="7" id="KW-1278">Translocase</keyword>
<dbReference type="InterPro" id="IPR017871">
    <property type="entry name" value="ABC_transporter-like_CS"/>
</dbReference>
<dbReference type="CDD" id="cd03225">
    <property type="entry name" value="ABC_cobalt_CbiO_domain1"/>
    <property type="match status" value="1"/>
</dbReference>
<dbReference type="Pfam" id="PF00005">
    <property type="entry name" value="ABC_tran"/>
    <property type="match status" value="1"/>
</dbReference>
<feature type="domain" description="ABC transporter" evidence="11">
    <location>
        <begin position="5"/>
        <end position="238"/>
    </location>
</feature>
<dbReference type="GO" id="GO:0006824">
    <property type="term" value="P:cobalt ion transport"/>
    <property type="evidence" value="ECO:0007669"/>
    <property type="project" value="InterPro"/>
</dbReference>
<reference evidence="13" key="1">
    <citation type="submission" date="2016-11" db="EMBL/GenBank/DDBJ databases">
        <authorList>
            <person name="Varghese N."/>
            <person name="Submissions S."/>
        </authorList>
    </citation>
    <scope>NUCLEOTIDE SEQUENCE [LARGE SCALE GENOMIC DNA]</scope>
    <source>
        <strain evidence="13">DSM 12395</strain>
    </source>
</reference>
<comment type="subcellular location">
    <subcellularLocation>
        <location evidence="1 10">Cell membrane</location>
        <topology evidence="1 10">Peripheral membrane protein</topology>
    </subcellularLocation>
</comment>
<dbReference type="AlphaFoldDB" id="A0A1M4U6E7"/>
<dbReference type="OrthoDB" id="9784332at2"/>
<dbReference type="InterPro" id="IPR003439">
    <property type="entry name" value="ABC_transporter-like_ATP-bd"/>
</dbReference>
<evidence type="ECO:0000256" key="4">
    <source>
        <dbReference type="ARBA" id="ARBA00022475"/>
    </source>
</evidence>
<dbReference type="InterPro" id="IPR050095">
    <property type="entry name" value="ECF_ABC_transporter_ATP-bd"/>
</dbReference>
<organism evidence="12 13">
    <name type="scientific">Desulforamulus putei DSM 12395</name>
    <dbReference type="NCBI Taxonomy" id="1121429"/>
    <lineage>
        <taxon>Bacteria</taxon>
        <taxon>Bacillati</taxon>
        <taxon>Bacillota</taxon>
        <taxon>Clostridia</taxon>
        <taxon>Eubacteriales</taxon>
        <taxon>Peptococcaceae</taxon>
        <taxon>Desulforamulus</taxon>
    </lineage>
</organism>
<keyword evidence="5 10" id="KW-0547">Nucleotide-binding</keyword>
<evidence type="ECO:0000256" key="9">
    <source>
        <dbReference type="ARBA" id="ARBA00025157"/>
    </source>
</evidence>
<protein>
    <recommendedName>
        <fullName evidence="10">ABC transporter ATP-binding protein</fullName>
    </recommendedName>
</protein>
<proteinExistence type="inferred from homology"/>
<dbReference type="InterPro" id="IPR005876">
    <property type="entry name" value="Co_trans_ATP-bd"/>
</dbReference>
<evidence type="ECO:0000259" key="11">
    <source>
        <dbReference type="PROSITE" id="PS50893"/>
    </source>
</evidence>
<dbReference type="InterPro" id="IPR015856">
    <property type="entry name" value="ABC_transpr_CbiO/EcfA_su"/>
</dbReference>
<dbReference type="SUPFAM" id="SSF52540">
    <property type="entry name" value="P-loop containing nucleoside triphosphate hydrolases"/>
    <property type="match status" value="1"/>
</dbReference>
<dbReference type="EMBL" id="FQUY01000002">
    <property type="protein sequence ID" value="SHE52214.1"/>
    <property type="molecule type" value="Genomic_DNA"/>
</dbReference>
<comment type="function">
    <text evidence="10">Part of an ABC transporter complex. Responsible for energy coupling to the transport system.</text>
</comment>
<evidence type="ECO:0000256" key="5">
    <source>
        <dbReference type="ARBA" id="ARBA00022741"/>
    </source>
</evidence>
<comment type="function">
    <text evidence="9">Probably part of an ABC transporter complex. Responsible for energy coupling to the transport system.</text>
</comment>
<gene>
    <name evidence="12" type="ORF">SAMN02745133_00596</name>
</gene>
<dbReference type="NCBIfam" id="TIGR01166">
    <property type="entry name" value="cbiO"/>
    <property type="match status" value="1"/>
</dbReference>
<dbReference type="PROSITE" id="PS00211">
    <property type="entry name" value="ABC_TRANSPORTER_1"/>
    <property type="match status" value="1"/>
</dbReference>
<dbReference type="SMART" id="SM00382">
    <property type="entry name" value="AAA"/>
    <property type="match status" value="1"/>
</dbReference>
<keyword evidence="3 10" id="KW-0813">Transport</keyword>
<name>A0A1M4U6E7_9FIRM</name>
<dbReference type="STRING" id="1121429.SAMN02745133_00596"/>
<dbReference type="PANTHER" id="PTHR43553:SF24">
    <property type="entry name" value="ENERGY-COUPLING FACTOR TRANSPORTER ATP-BINDING PROTEIN ECFA1"/>
    <property type="match status" value="1"/>
</dbReference>
<dbReference type="GO" id="GO:0016887">
    <property type="term" value="F:ATP hydrolysis activity"/>
    <property type="evidence" value="ECO:0007669"/>
    <property type="project" value="InterPro"/>
</dbReference>
<evidence type="ECO:0000256" key="8">
    <source>
        <dbReference type="ARBA" id="ARBA00023136"/>
    </source>
</evidence>
<dbReference type="InterPro" id="IPR027417">
    <property type="entry name" value="P-loop_NTPase"/>
</dbReference>
<dbReference type="FunFam" id="3.40.50.300:FF:000224">
    <property type="entry name" value="Energy-coupling factor transporter ATP-binding protein EcfA"/>
    <property type="match status" value="1"/>
</dbReference>
<dbReference type="InterPro" id="IPR003593">
    <property type="entry name" value="AAA+_ATPase"/>
</dbReference>
<dbReference type="PROSITE" id="PS50893">
    <property type="entry name" value="ABC_TRANSPORTER_2"/>
    <property type="match status" value="1"/>
</dbReference>
<evidence type="ECO:0000256" key="7">
    <source>
        <dbReference type="ARBA" id="ARBA00022967"/>
    </source>
</evidence>
<dbReference type="GO" id="GO:0043190">
    <property type="term" value="C:ATP-binding cassette (ABC) transporter complex"/>
    <property type="evidence" value="ECO:0007669"/>
    <property type="project" value="TreeGrafter"/>
</dbReference>